<name>A0A0E9V1F3_ANGAN</name>
<dbReference type="AlphaFoldDB" id="A0A0E9V1F3"/>
<organism evidence="1">
    <name type="scientific">Anguilla anguilla</name>
    <name type="common">European freshwater eel</name>
    <name type="synonym">Muraena anguilla</name>
    <dbReference type="NCBI Taxonomy" id="7936"/>
    <lineage>
        <taxon>Eukaryota</taxon>
        <taxon>Metazoa</taxon>
        <taxon>Chordata</taxon>
        <taxon>Craniata</taxon>
        <taxon>Vertebrata</taxon>
        <taxon>Euteleostomi</taxon>
        <taxon>Actinopterygii</taxon>
        <taxon>Neopterygii</taxon>
        <taxon>Teleostei</taxon>
        <taxon>Anguilliformes</taxon>
        <taxon>Anguillidae</taxon>
        <taxon>Anguilla</taxon>
    </lineage>
</organism>
<dbReference type="EMBL" id="GBXM01037322">
    <property type="protein sequence ID" value="JAH71255.1"/>
    <property type="molecule type" value="Transcribed_RNA"/>
</dbReference>
<sequence length="43" mass="4691">MGIRVCGVSGSKPALLFMWNFMCALISCCTGLTDTYQNYCGFS</sequence>
<evidence type="ECO:0000313" key="1">
    <source>
        <dbReference type="EMBL" id="JAH71255.1"/>
    </source>
</evidence>
<dbReference type="PROSITE" id="PS51257">
    <property type="entry name" value="PROKAR_LIPOPROTEIN"/>
    <property type="match status" value="1"/>
</dbReference>
<reference evidence="1" key="1">
    <citation type="submission" date="2014-11" db="EMBL/GenBank/DDBJ databases">
        <authorList>
            <person name="Amaro Gonzalez C."/>
        </authorList>
    </citation>
    <scope>NUCLEOTIDE SEQUENCE</scope>
</reference>
<reference evidence="1" key="2">
    <citation type="journal article" date="2015" name="Fish Shellfish Immunol.">
        <title>Early steps in the European eel (Anguilla anguilla)-Vibrio vulnificus interaction in the gills: Role of the RtxA13 toxin.</title>
        <authorList>
            <person name="Callol A."/>
            <person name="Pajuelo D."/>
            <person name="Ebbesson L."/>
            <person name="Teles M."/>
            <person name="MacKenzie S."/>
            <person name="Amaro C."/>
        </authorList>
    </citation>
    <scope>NUCLEOTIDE SEQUENCE</scope>
</reference>
<proteinExistence type="predicted"/>
<protein>
    <submittedName>
        <fullName evidence="1">Uncharacterized protein</fullName>
    </submittedName>
</protein>
<accession>A0A0E9V1F3</accession>